<organism evidence="8 9">
    <name type="scientific">Leptospira harrisiae</name>
    <dbReference type="NCBI Taxonomy" id="2023189"/>
    <lineage>
        <taxon>Bacteria</taxon>
        <taxon>Pseudomonadati</taxon>
        <taxon>Spirochaetota</taxon>
        <taxon>Spirochaetia</taxon>
        <taxon>Leptospirales</taxon>
        <taxon>Leptospiraceae</taxon>
        <taxon>Leptospira</taxon>
    </lineage>
</organism>
<evidence type="ECO:0000256" key="2">
    <source>
        <dbReference type="ARBA" id="ARBA00022692"/>
    </source>
</evidence>
<evidence type="ECO:0000256" key="5">
    <source>
        <dbReference type="HAMAP-Rule" id="MF_00445"/>
    </source>
</evidence>
<evidence type="ECO:0000259" key="7">
    <source>
        <dbReference type="Pfam" id="PF00361"/>
    </source>
</evidence>
<keyword evidence="4 5" id="KW-0472">Membrane</keyword>
<feature type="transmembrane region" description="Helical" evidence="5">
    <location>
        <begin position="12"/>
        <end position="33"/>
    </location>
</feature>
<dbReference type="EC" id="7.1.1.-" evidence="5"/>
<evidence type="ECO:0000256" key="3">
    <source>
        <dbReference type="ARBA" id="ARBA00022989"/>
    </source>
</evidence>
<name>A0A2N0AN35_9LEPT</name>
<evidence type="ECO:0000313" key="9">
    <source>
        <dbReference type="Proteomes" id="UP000232145"/>
    </source>
</evidence>
<dbReference type="GO" id="GO:0050136">
    <property type="term" value="F:NADH dehydrogenase (quinone) (non-electrogenic) activity"/>
    <property type="evidence" value="ECO:0007669"/>
    <property type="project" value="UniProtKB-UniRule"/>
</dbReference>
<dbReference type="RefSeq" id="WP_100742537.1">
    <property type="nucleotide sequence ID" value="NZ_NPDW01000001.1"/>
</dbReference>
<dbReference type="OrthoDB" id="9811718at2"/>
<dbReference type="GO" id="GO:0005886">
    <property type="term" value="C:plasma membrane"/>
    <property type="evidence" value="ECO:0007669"/>
    <property type="project" value="UniProtKB-SubCell"/>
</dbReference>
<comment type="caution">
    <text evidence="8">The sequence shown here is derived from an EMBL/GenBank/DDBJ whole genome shotgun (WGS) entry which is preliminary data.</text>
</comment>
<dbReference type="InterPro" id="IPR010096">
    <property type="entry name" value="NADH-Q_OxRdtase_suN/2"/>
</dbReference>
<feature type="transmembrane region" description="Helical" evidence="5">
    <location>
        <begin position="42"/>
        <end position="59"/>
    </location>
</feature>
<evidence type="ECO:0000256" key="4">
    <source>
        <dbReference type="ARBA" id="ARBA00023136"/>
    </source>
</evidence>
<evidence type="ECO:0000256" key="1">
    <source>
        <dbReference type="ARBA" id="ARBA00004127"/>
    </source>
</evidence>
<keyword evidence="5" id="KW-0874">Quinone</keyword>
<dbReference type="Proteomes" id="UP000232145">
    <property type="component" value="Unassembled WGS sequence"/>
</dbReference>
<feature type="transmembrane region" description="Helical" evidence="5">
    <location>
        <begin position="79"/>
        <end position="101"/>
    </location>
</feature>
<feature type="transmembrane region" description="Helical" evidence="5">
    <location>
        <begin position="166"/>
        <end position="185"/>
    </location>
</feature>
<reference evidence="8 9" key="1">
    <citation type="submission" date="2017-07" db="EMBL/GenBank/DDBJ databases">
        <title>Leptospira spp. isolated from tropical soils.</title>
        <authorList>
            <person name="Thibeaux R."/>
            <person name="Iraola G."/>
            <person name="Ferres I."/>
            <person name="Bierque E."/>
            <person name="Girault D."/>
            <person name="Soupe-Gilbert M.-E."/>
            <person name="Picardeau M."/>
            <person name="Goarant C."/>
        </authorList>
    </citation>
    <scope>NUCLEOTIDE SEQUENCE [LARGE SCALE GENOMIC DNA]</scope>
    <source>
        <strain evidence="8 9">FH2-B-A1</strain>
    </source>
</reference>
<keyword evidence="5" id="KW-1278">Translocase</keyword>
<feature type="transmembrane region" description="Helical" evidence="5">
    <location>
        <begin position="456"/>
        <end position="474"/>
    </location>
</feature>
<keyword evidence="5" id="KW-1003">Cell membrane</keyword>
<dbReference type="NCBIfam" id="TIGR01770">
    <property type="entry name" value="NDH_I_N"/>
    <property type="match status" value="1"/>
</dbReference>
<gene>
    <name evidence="5" type="primary">nuoN</name>
    <name evidence="8" type="ORF">CH364_05400</name>
</gene>
<feature type="transmembrane region" description="Helical" evidence="5">
    <location>
        <begin position="212"/>
        <end position="233"/>
    </location>
</feature>
<keyword evidence="2 5" id="KW-0812">Transmembrane</keyword>
<keyword evidence="3 5" id="KW-1133">Transmembrane helix</keyword>
<comment type="similarity">
    <text evidence="5">Belongs to the complex I subunit 2 family.</text>
</comment>
<evidence type="ECO:0000256" key="6">
    <source>
        <dbReference type="RuleBase" id="RU000320"/>
    </source>
</evidence>
<sequence>MSYTPSSNDLIAISPMLILCGVALLSLVVQFLVPKEEDSKPLWVLSVLGILGAMYALYHTTGSPGYGKFFGSQISLSPLTVWLSGIYLIAGLITLLIAPPFLAQHKTLFPEFFPLLLFCLSGMMFLTSGYDFIVIFVGLEILSLALYVMIGMARTSVSSLESAMKYFLLGSFSSGFMLLGIAFLYGGSGTTNLDGALRGLFLKGYESNFSKLGFGLFLVGVSFKAALVPFHSWTPDVYEGAQTPITGFMASAGKASALGLMIVLFNHIPVGEIGDSWKVLMGVIALVSMTWGNIVALKQENLKRMLAYSSISHAGYIVAGIACGAGLEALYYLFSYSLLNLAAFAIISYLEQGKHEVTVNGIAHLSAEHPLTALSLSIIFLSFAGFPPLIGFWTKLFLLQKIAESDLLFNRILLFGAVANSCVAFYYYMKITIQSYMKQETGVVAGVRDLPSMPTLGFLIFLLSLFFTVGWVFFQPGALL</sequence>
<feature type="transmembrane region" description="Helical" evidence="5">
    <location>
        <begin position="412"/>
        <end position="429"/>
    </location>
</feature>
<feature type="transmembrane region" description="Helical" evidence="5">
    <location>
        <begin position="371"/>
        <end position="392"/>
    </location>
</feature>
<dbReference type="EMBL" id="NPDX01000001">
    <property type="protein sequence ID" value="PJZ85645.1"/>
    <property type="molecule type" value="Genomic_DNA"/>
</dbReference>
<protein>
    <recommendedName>
        <fullName evidence="5">NADH-quinone oxidoreductase subunit N</fullName>
        <ecNumber evidence="5">7.1.1.-</ecNumber>
    </recommendedName>
    <alternativeName>
        <fullName evidence="5">NADH dehydrogenase I subunit N</fullName>
    </alternativeName>
    <alternativeName>
        <fullName evidence="5">NDH-1 subunit N</fullName>
    </alternativeName>
</protein>
<comment type="function">
    <text evidence="5">NDH-1 shuttles electrons from NADH, via FMN and iron-sulfur (Fe-S) centers, to quinones in the respiratory chain. The immediate electron acceptor for the enzyme in this species is believed to be ubiquinone. Couples the redox reaction to proton translocation (for every two electrons transferred, four hydrogen ions are translocated across the cytoplasmic membrane), and thus conserves the redox energy in a proton gradient.</text>
</comment>
<feature type="transmembrane region" description="Helical" evidence="5">
    <location>
        <begin position="277"/>
        <end position="297"/>
    </location>
</feature>
<keyword evidence="9" id="KW-1185">Reference proteome</keyword>
<feature type="transmembrane region" description="Helical" evidence="5">
    <location>
        <begin position="306"/>
        <end position="327"/>
    </location>
</feature>
<keyword evidence="5" id="KW-0520">NAD</keyword>
<keyword evidence="5" id="KW-0813">Transport</keyword>
<feature type="transmembrane region" description="Helical" evidence="5">
    <location>
        <begin position="245"/>
        <end position="265"/>
    </location>
</feature>
<dbReference type="Pfam" id="PF00361">
    <property type="entry name" value="Proton_antipo_M"/>
    <property type="match status" value="1"/>
</dbReference>
<keyword evidence="5" id="KW-0830">Ubiquinone</keyword>
<comment type="subcellular location">
    <subcellularLocation>
        <location evidence="5">Cell membrane</location>
        <topology evidence="5">Multi-pass membrane protein</topology>
    </subcellularLocation>
    <subcellularLocation>
        <location evidence="1">Endomembrane system</location>
        <topology evidence="1">Multi-pass membrane protein</topology>
    </subcellularLocation>
    <subcellularLocation>
        <location evidence="6">Membrane</location>
        <topology evidence="6">Multi-pass membrane protein</topology>
    </subcellularLocation>
</comment>
<feature type="transmembrane region" description="Helical" evidence="5">
    <location>
        <begin position="108"/>
        <end position="126"/>
    </location>
</feature>
<dbReference type="GO" id="GO:0042773">
    <property type="term" value="P:ATP synthesis coupled electron transport"/>
    <property type="evidence" value="ECO:0007669"/>
    <property type="project" value="InterPro"/>
</dbReference>
<feature type="transmembrane region" description="Helical" evidence="5">
    <location>
        <begin position="132"/>
        <end position="154"/>
    </location>
</feature>
<feature type="domain" description="NADH:quinone oxidoreductase/Mrp antiporter transmembrane" evidence="7">
    <location>
        <begin position="131"/>
        <end position="413"/>
    </location>
</feature>
<proteinExistence type="inferred from homology"/>
<dbReference type="AlphaFoldDB" id="A0A2N0AN35"/>
<dbReference type="PANTHER" id="PTHR22773">
    <property type="entry name" value="NADH DEHYDROGENASE"/>
    <property type="match status" value="1"/>
</dbReference>
<dbReference type="HAMAP" id="MF_00445">
    <property type="entry name" value="NDH1_NuoN_1"/>
    <property type="match status" value="1"/>
</dbReference>
<dbReference type="GO" id="GO:0008137">
    <property type="term" value="F:NADH dehydrogenase (ubiquinone) activity"/>
    <property type="evidence" value="ECO:0007669"/>
    <property type="project" value="InterPro"/>
</dbReference>
<dbReference type="InterPro" id="IPR001750">
    <property type="entry name" value="ND/Mrp_TM"/>
</dbReference>
<comment type="subunit">
    <text evidence="5">NDH-1 is composed of 14 different subunits. Subunits NuoA, H, J, K, L, M, N constitute the membrane sector of the complex.</text>
</comment>
<dbReference type="GO" id="GO:0012505">
    <property type="term" value="C:endomembrane system"/>
    <property type="evidence" value="ECO:0007669"/>
    <property type="project" value="UniProtKB-SubCell"/>
</dbReference>
<dbReference type="GO" id="GO:0048038">
    <property type="term" value="F:quinone binding"/>
    <property type="evidence" value="ECO:0007669"/>
    <property type="project" value="UniProtKB-KW"/>
</dbReference>
<comment type="catalytic activity">
    <reaction evidence="5">
        <text>a quinone + NADH + 5 H(+)(in) = a quinol + NAD(+) + 4 H(+)(out)</text>
        <dbReference type="Rhea" id="RHEA:57888"/>
        <dbReference type="ChEBI" id="CHEBI:15378"/>
        <dbReference type="ChEBI" id="CHEBI:24646"/>
        <dbReference type="ChEBI" id="CHEBI:57540"/>
        <dbReference type="ChEBI" id="CHEBI:57945"/>
        <dbReference type="ChEBI" id="CHEBI:132124"/>
    </reaction>
</comment>
<evidence type="ECO:0000313" key="8">
    <source>
        <dbReference type="EMBL" id="PJZ85645.1"/>
    </source>
</evidence>
<accession>A0A2N0AN35</accession>